<reference evidence="2" key="1">
    <citation type="journal article" date="2019" name="Int. J. Syst. Evol. Microbiol.">
        <title>The Global Catalogue of Microorganisms (GCM) 10K type strain sequencing project: providing services to taxonomists for standard genome sequencing and annotation.</title>
        <authorList>
            <consortium name="The Broad Institute Genomics Platform"/>
            <consortium name="The Broad Institute Genome Sequencing Center for Infectious Disease"/>
            <person name="Wu L."/>
            <person name="Ma J."/>
        </authorList>
    </citation>
    <scope>NUCLEOTIDE SEQUENCE [LARGE SCALE GENOMIC DNA]</scope>
    <source>
        <strain evidence="2">R28</strain>
    </source>
</reference>
<proteinExistence type="predicted"/>
<dbReference type="EMBL" id="JBHUHQ010000007">
    <property type="protein sequence ID" value="MFD2043397.1"/>
    <property type="molecule type" value="Genomic_DNA"/>
</dbReference>
<evidence type="ECO:0008006" key="3">
    <source>
        <dbReference type="Google" id="ProtNLM"/>
    </source>
</evidence>
<dbReference type="RefSeq" id="WP_377555137.1">
    <property type="nucleotide sequence ID" value="NZ_JBHUHQ010000007.1"/>
</dbReference>
<keyword evidence="2" id="KW-1185">Reference proteome</keyword>
<dbReference type="NCBIfam" id="NF005250">
    <property type="entry name" value="PRK06761.1"/>
    <property type="match status" value="1"/>
</dbReference>
<name>A0ABW4VUM3_9BACI</name>
<protein>
    <recommendedName>
        <fullName evidence="3">Group-specific protein</fullName>
    </recommendedName>
</protein>
<dbReference type="Proteomes" id="UP001597383">
    <property type="component" value="Unassembled WGS sequence"/>
</dbReference>
<accession>A0ABW4VUM3</accession>
<gene>
    <name evidence="1" type="ORF">ACFSJF_03800</name>
</gene>
<dbReference type="SUPFAM" id="SSF52540">
    <property type="entry name" value="P-loop containing nucleoside triphosphate hydrolases"/>
    <property type="match status" value="1"/>
</dbReference>
<comment type="caution">
    <text evidence="1">The sequence shown here is derived from an EMBL/GenBank/DDBJ whole genome shotgun (WGS) entry which is preliminary data.</text>
</comment>
<evidence type="ECO:0000313" key="1">
    <source>
        <dbReference type="EMBL" id="MFD2043397.1"/>
    </source>
</evidence>
<organism evidence="1 2">
    <name type="scientific">Ornithinibacillus salinisoli</name>
    <dbReference type="NCBI Taxonomy" id="1848459"/>
    <lineage>
        <taxon>Bacteria</taxon>
        <taxon>Bacillati</taxon>
        <taxon>Bacillota</taxon>
        <taxon>Bacilli</taxon>
        <taxon>Bacillales</taxon>
        <taxon>Bacillaceae</taxon>
        <taxon>Ornithinibacillus</taxon>
    </lineage>
</organism>
<sequence length="282" mass="33014">MNTKLIIVEGLPGFGKTTTANLIHDIFTENNINTELFLEGNLDHPTDYDGVSCFNEKEFECLLSASGELKGVFIDSVVKRDDDYLLPYLKIKNEYGSKFPDQLFNTIFKNDIYELPLEKNIELITNNWEVFAEKANYENKTYIFECCFIQNPVTVGMVKWGKQKEVVIDYVVRLAKIIECLNPVLFYVEQDDLEYSFKKACKERPIEWSSGFIEYYTNQGYGKEKGYEGLDGTLKVLEARRAFEEEIFDMLTMKKEKVNNSHFETEKYKSRLNEKLKFFEFL</sequence>
<dbReference type="InterPro" id="IPR027417">
    <property type="entry name" value="P-loop_NTPase"/>
</dbReference>
<evidence type="ECO:0000313" key="2">
    <source>
        <dbReference type="Proteomes" id="UP001597383"/>
    </source>
</evidence>